<evidence type="ECO:0000256" key="1">
    <source>
        <dbReference type="ARBA" id="ARBA00022679"/>
    </source>
</evidence>
<evidence type="ECO:0000313" key="3">
    <source>
        <dbReference type="Proteomes" id="UP000028878"/>
    </source>
</evidence>
<dbReference type="Pfam" id="PF02515">
    <property type="entry name" value="CoA_transf_3"/>
    <property type="match status" value="1"/>
</dbReference>
<sequence>MLDVSFDPHHSGPLRGLRALDLSRLVAGNMLSLQLADFGAEVIKVEDPDGGDTLRQWRERGPNHPEGVEVWWKVYARNKKSLAIDLHSEAGREALRALIAGAQVLIESFRPGTLEKMGFSPDALLALNPKLVIVRLTGWGQTGPYHQQPGFGSLVEAMSGFAAKNGAPEAPPMLPNMALADMVAGLYGAFAVAAAVREVETHGGAGQVIDLSLLEPLLSIMGPDAAAHHVSGKLPARTGNRTSITAPRNIYRTRGDGWVALSASTQGMTERLLRAIGRPELIDDPRFRTNADRLAHVDALDAVVGEFIGARTLEENLAFFREREVTVGPVYDIGQIVTDPHVVARGIVVRAPDADTGSLPMHAVVPRLSRTPGGLARPAPRLGEHTLEVLRGAGVSEAAIQELIAKKVIAS</sequence>
<dbReference type="GO" id="GO:0016740">
    <property type="term" value="F:transferase activity"/>
    <property type="evidence" value="ECO:0007669"/>
    <property type="project" value="UniProtKB-KW"/>
</dbReference>
<dbReference type="InterPro" id="IPR023606">
    <property type="entry name" value="CoA-Trfase_III_dom_1_sf"/>
</dbReference>
<accession>A0A1L1PLY3</accession>
<reference evidence="3" key="1">
    <citation type="submission" date="2014-11" db="EMBL/GenBank/DDBJ databases">
        <title>Draft genome sequence of Hydrogenophaga intermedia S1.</title>
        <authorList>
            <person name="Gan H.M."/>
            <person name="Chew T.H."/>
            <person name="Stolz A."/>
        </authorList>
    </citation>
    <scope>NUCLEOTIDE SEQUENCE [LARGE SCALE GENOMIC DNA]</scope>
    <source>
        <strain evidence="3">S1</strain>
    </source>
</reference>
<evidence type="ECO:0000313" key="2">
    <source>
        <dbReference type="EMBL" id="CDN86335.1"/>
    </source>
</evidence>
<name>A0A1L1PLY3_HYDIT</name>
<dbReference type="InterPro" id="IPR050509">
    <property type="entry name" value="CoA-transferase_III"/>
</dbReference>
<dbReference type="Proteomes" id="UP000028878">
    <property type="component" value="Unassembled WGS sequence"/>
</dbReference>
<dbReference type="InterPro" id="IPR044855">
    <property type="entry name" value="CoA-Trfase_III_dom3_sf"/>
</dbReference>
<dbReference type="PANTHER" id="PTHR48228:SF6">
    <property type="entry name" value="L-CARNITINE COA-TRANSFERASE"/>
    <property type="match status" value="1"/>
</dbReference>
<organism evidence="2 3">
    <name type="scientific">Hydrogenophaga intermedia</name>
    <dbReference type="NCBI Taxonomy" id="65786"/>
    <lineage>
        <taxon>Bacteria</taxon>
        <taxon>Pseudomonadati</taxon>
        <taxon>Pseudomonadota</taxon>
        <taxon>Betaproteobacteria</taxon>
        <taxon>Burkholderiales</taxon>
        <taxon>Comamonadaceae</taxon>
        <taxon>Hydrogenophaga</taxon>
    </lineage>
</organism>
<dbReference type="RefSeq" id="WP_009517314.1">
    <property type="nucleotide sequence ID" value="NZ_CCAE010000003.1"/>
</dbReference>
<dbReference type="Gene3D" id="3.30.1540.10">
    <property type="entry name" value="formyl-coa transferase, domain 3"/>
    <property type="match status" value="1"/>
</dbReference>
<dbReference type="SUPFAM" id="SSF89796">
    <property type="entry name" value="CoA-transferase family III (CaiB/BaiF)"/>
    <property type="match status" value="1"/>
</dbReference>
<protein>
    <submittedName>
        <fullName evidence="2">III protein, CoA-transferase family</fullName>
    </submittedName>
</protein>
<dbReference type="EMBL" id="CCAE010000003">
    <property type="protein sequence ID" value="CDN86335.1"/>
    <property type="molecule type" value="Genomic_DNA"/>
</dbReference>
<dbReference type="AlphaFoldDB" id="A0A1L1PLY3"/>
<proteinExistence type="predicted"/>
<dbReference type="PANTHER" id="PTHR48228">
    <property type="entry name" value="SUCCINYL-COA--D-CITRAMALATE COA-TRANSFERASE"/>
    <property type="match status" value="1"/>
</dbReference>
<keyword evidence="1 2" id="KW-0808">Transferase</keyword>
<gene>
    <name evidence="2" type="ORF">BN948_00736</name>
</gene>
<dbReference type="Gene3D" id="3.40.50.10540">
    <property type="entry name" value="Crotonobetainyl-coa:carnitine coa-transferase, domain 1"/>
    <property type="match status" value="1"/>
</dbReference>
<keyword evidence="3" id="KW-1185">Reference proteome</keyword>
<dbReference type="InterPro" id="IPR003673">
    <property type="entry name" value="CoA-Trfase_fam_III"/>
</dbReference>